<dbReference type="RefSeq" id="WP_020915605.1">
    <property type="nucleotide sequence ID" value="NC_021885.1"/>
</dbReference>
<dbReference type="InterPro" id="IPR036873">
    <property type="entry name" value="Rhodanese-like_dom_sf"/>
</dbReference>
<dbReference type="eggNOG" id="COG0607">
    <property type="taxonomic scope" value="Bacteria"/>
</dbReference>
<proteinExistence type="predicted"/>
<feature type="domain" description="Rhodanese" evidence="1">
    <location>
        <begin position="37"/>
        <end position="141"/>
    </location>
</feature>
<dbReference type="SUPFAM" id="SSF52821">
    <property type="entry name" value="Rhodanese/Cell cycle control phosphatase"/>
    <property type="match status" value="1"/>
</dbReference>
<organism evidence="2 3">
    <name type="scientific">Candidatus Profftella armatura</name>
    <dbReference type="NCBI Taxonomy" id="669502"/>
    <lineage>
        <taxon>Bacteria</taxon>
        <taxon>Pseudomonadati</taxon>
        <taxon>Pseudomonadota</taxon>
        <taxon>Betaproteobacteria</taxon>
        <taxon>Candidatus Profftella</taxon>
    </lineage>
</organism>
<evidence type="ECO:0000259" key="1">
    <source>
        <dbReference type="PROSITE" id="PS50206"/>
    </source>
</evidence>
<dbReference type="InterPro" id="IPR001763">
    <property type="entry name" value="Rhodanese-like_dom"/>
</dbReference>
<dbReference type="STRING" id="669502.SSDC_01730"/>
<dbReference type="Pfam" id="PF00581">
    <property type="entry name" value="Rhodanese"/>
    <property type="match status" value="1"/>
</dbReference>
<gene>
    <name evidence="2" type="ORF">SSDC_01730</name>
</gene>
<dbReference type="Proteomes" id="UP000015216">
    <property type="component" value="Chromosome"/>
</dbReference>
<dbReference type="GeneID" id="301553217"/>
<evidence type="ECO:0000313" key="3">
    <source>
        <dbReference type="Proteomes" id="UP000015216"/>
    </source>
</evidence>
<dbReference type="KEGG" id="ssdc:SSDC_01730"/>
<dbReference type="OrthoDB" id="9789585at2"/>
<name>S5R8V2_9PROT</name>
<dbReference type="GO" id="GO:0016740">
    <property type="term" value="F:transferase activity"/>
    <property type="evidence" value="ECO:0007669"/>
    <property type="project" value="UniProtKB-KW"/>
</dbReference>
<keyword evidence="2" id="KW-0808">Transferase</keyword>
<evidence type="ECO:0000313" key="2">
    <source>
        <dbReference type="EMBL" id="AGS07030.1"/>
    </source>
</evidence>
<dbReference type="EMBL" id="CP003468">
    <property type="protein sequence ID" value="AGS07030.1"/>
    <property type="molecule type" value="Genomic_DNA"/>
</dbReference>
<dbReference type="AlphaFoldDB" id="S5R8V2"/>
<sequence length="155" mass="18065">MNNIKNILLQEARLHNENFFSYAGSITPSQGYILLCNDINIKLIDVRTKSELNWIGKVKINPSQYTEIEWKIYPENTLNPFFIYKFKNLFKNKKQILLFLCRSGERSKEAAEFVAKNGYINCFNILHGFEGIKNIKGHRKELTGWCSENLPWVGS</sequence>
<accession>S5R8V2</accession>
<keyword evidence="3" id="KW-1185">Reference proteome</keyword>
<dbReference type="PROSITE" id="PS50206">
    <property type="entry name" value="RHODANESE_3"/>
    <property type="match status" value="1"/>
</dbReference>
<reference evidence="2 3" key="1">
    <citation type="journal article" date="2013" name="Curr. Biol.">
        <title>Defensive bacteriome symbiont with a drastically reduced genome.</title>
        <authorList>
            <person name="Nakabachi A."/>
            <person name="Ueoka R."/>
            <person name="Oshima K."/>
            <person name="Teta R."/>
            <person name="Mangoni A."/>
            <person name="Gurgui M."/>
            <person name="Oldham N.J."/>
            <person name="van Echten-Deckert G."/>
            <person name="Okamura K."/>
            <person name="Yamamoto K."/>
            <person name="Inoue H."/>
            <person name="Ohkuma M."/>
            <person name="Hongoh Y."/>
            <person name="Miyagishima S.Y."/>
            <person name="Hattori M."/>
            <person name="Piel J."/>
            <person name="Fukatsu T."/>
        </authorList>
    </citation>
    <scope>NUCLEOTIDE SEQUENCE [LARGE SCALE GENOMIC DNA]</scope>
    <source>
        <strain evidence="2 3">DC</strain>
    </source>
</reference>
<dbReference type="Gene3D" id="3.40.250.10">
    <property type="entry name" value="Rhodanese-like domain"/>
    <property type="match status" value="1"/>
</dbReference>
<dbReference type="HOGENOM" id="CLU_089574_10_1_4"/>
<protein>
    <submittedName>
        <fullName evidence="2">Rhodanese-related sulfurtransferase</fullName>
    </submittedName>
</protein>